<evidence type="ECO:0000256" key="1">
    <source>
        <dbReference type="SAM" id="MobiDB-lite"/>
    </source>
</evidence>
<dbReference type="PANTHER" id="PTHR24401:SF29">
    <property type="entry name" value="SI:CH211-243P7.3-RELATED"/>
    <property type="match status" value="1"/>
</dbReference>
<evidence type="ECO:0000313" key="3">
    <source>
        <dbReference type="Proteomes" id="UP001152795"/>
    </source>
</evidence>
<organism evidence="2 3">
    <name type="scientific">Paramuricea clavata</name>
    <name type="common">Red gorgonian</name>
    <name type="synonym">Violescent sea-whip</name>
    <dbReference type="NCBI Taxonomy" id="317549"/>
    <lineage>
        <taxon>Eukaryota</taxon>
        <taxon>Metazoa</taxon>
        <taxon>Cnidaria</taxon>
        <taxon>Anthozoa</taxon>
        <taxon>Octocorallia</taxon>
        <taxon>Malacalcyonacea</taxon>
        <taxon>Plexauridae</taxon>
        <taxon>Paramuricea</taxon>
    </lineage>
</organism>
<dbReference type="Pfam" id="PF20499">
    <property type="entry name" value="DUF6729"/>
    <property type="match status" value="2"/>
</dbReference>
<evidence type="ECO:0000313" key="2">
    <source>
        <dbReference type="EMBL" id="CAB4020973.1"/>
    </source>
</evidence>
<feature type="compositionally biased region" description="Low complexity" evidence="1">
    <location>
        <begin position="79"/>
        <end position="90"/>
    </location>
</feature>
<reference evidence="2" key="1">
    <citation type="submission" date="2020-04" db="EMBL/GenBank/DDBJ databases">
        <authorList>
            <person name="Alioto T."/>
            <person name="Alioto T."/>
            <person name="Gomez Garrido J."/>
        </authorList>
    </citation>
    <scope>NUCLEOTIDE SEQUENCE</scope>
    <source>
        <strain evidence="2">A484AB</strain>
    </source>
</reference>
<keyword evidence="3" id="KW-1185">Reference proteome</keyword>
<feature type="region of interest" description="Disordered" evidence="1">
    <location>
        <begin position="179"/>
        <end position="198"/>
    </location>
</feature>
<gene>
    <name evidence="2" type="ORF">PACLA_8A023499</name>
</gene>
<feature type="region of interest" description="Disordered" evidence="1">
    <location>
        <begin position="35"/>
        <end position="62"/>
    </location>
</feature>
<dbReference type="OrthoDB" id="5989392at2759"/>
<protein>
    <submittedName>
        <fullName evidence="2">Uncharacterized protein</fullName>
    </submittedName>
</protein>
<dbReference type="Proteomes" id="UP001152795">
    <property type="component" value="Unassembled WGS sequence"/>
</dbReference>
<feature type="region of interest" description="Disordered" evidence="1">
    <location>
        <begin position="337"/>
        <end position="358"/>
    </location>
</feature>
<proteinExistence type="predicted"/>
<comment type="caution">
    <text evidence="2">The sequence shown here is derived from an EMBL/GenBank/DDBJ whole genome shotgun (WGS) entry which is preliminary data.</text>
</comment>
<feature type="region of interest" description="Disordered" evidence="1">
    <location>
        <begin position="79"/>
        <end position="98"/>
    </location>
</feature>
<feature type="compositionally biased region" description="Low complexity" evidence="1">
    <location>
        <begin position="343"/>
        <end position="358"/>
    </location>
</feature>
<dbReference type="PANTHER" id="PTHR24401">
    <property type="entry name" value="SI:CH211-243P7.3-RELATED"/>
    <property type="match status" value="1"/>
</dbReference>
<name>A0A6S7ITI2_PARCT</name>
<accession>A0A6S7ITI2</accession>
<dbReference type="AlphaFoldDB" id="A0A6S7ITI2"/>
<dbReference type="EMBL" id="CACRXK020011211">
    <property type="protein sequence ID" value="CAB4020973.1"/>
    <property type="molecule type" value="Genomic_DNA"/>
</dbReference>
<dbReference type="InterPro" id="IPR046616">
    <property type="entry name" value="DUF6729"/>
</dbReference>
<sequence length="761" mass="84907">MRSEPPTNAPLSRNKHSFKRYLSGFPEGQSVIALKAEERAKKTPSTSSQKSDAPVLLPESMSPDVSDADLLASVIEIESSSQTSSPGSISATPPPASSEVNLIEGWKSTLPKHDHQWVSSALFKVSNKGKPVFDSAEVNQLWYYPPQPSLIPTQPPSAARYFARRLLLWMPRKMWKEASDVMKSKNKPSGQSQNPDEVRKQALKAVKDRNGDVGNDLDVKGEYVMQFGNFRGQTFRWLLDNALGYVAWLINSIRGETTTTAAISQNKSAFREYAMSFEACRDVVAEKKDEMDAKLKKTRPTPPAPKAGSPLARRLASGQITNSEYLAKVSKEPRFKFAPTIPPSTRVRPSTSSPSKSVEIGDTELCDLVAEIEKKLESPVNVSAQKEVEQVVEQPSLVDEVPASETTTSESSSNVTLPDGWLSTLPKADHQWIAQALFKANARTGKAELDFGRVNKLWWYLPQPPLIASQPPRPSKLFSQRLLLWMPRKLWGVKLHCPHPTCEKKELTGAGIDPRIRQVLDIDNLAAEYLECRACKKKVISWSPAIVRQLDPGHQLQFPVLITYQYACDVKVIRLLRQRSLGNSSTVLQKKMSEQHGEKWLQKSIQYLTECKYFAQASKSGLILAKEFEEPPKFVPVPKYKWFLTVYVQDIMSRIDHIKASITSTFGRVIKMDSTKKIVKKLAGQSSGTASWATNVGNEMGQVLMSVLTASEGVGLAPMVNGLMKRYSTAGVPQPRRLRPIFLRLKYADVRGHFWKVSSKS</sequence>
<feature type="region of interest" description="Disordered" evidence="1">
    <location>
        <begin position="292"/>
        <end position="312"/>
    </location>
</feature>